<proteinExistence type="predicted"/>
<feature type="compositionally biased region" description="Basic and acidic residues" evidence="1">
    <location>
        <begin position="1"/>
        <end position="16"/>
    </location>
</feature>
<evidence type="ECO:0000313" key="3">
    <source>
        <dbReference type="EMBL" id="KAG7346577.1"/>
    </source>
</evidence>
<gene>
    <name evidence="3" type="ORF">IV203_005645</name>
</gene>
<sequence length="380" mass="43520">MSAIKGDFHKFHRPDAGARTVEGNTSGVRAARLEQQRLEEQEEFERRKRQRMTENPMSPSLDIGSKFQPARIGSVREQAFQDKTVGLVTAEEFVKATLEKEQLEDLSPEEQARRDAAQRSAEKEKLKQVKKKKKQKKKQAALLSFQSDEDDEKEEVANVIGTSTMQSPQSEGKSTATNSPLTTPRASKKDPTIDTSFLPDKQREEELQAERIRLEKEWKERQIQIQKEKLEITYSYWDGSGHRRTCTMTKGSSVGDFLEAVRKSICGEFKELSNVASDALLYVKEDLILPHDITFYDLIVTKARGKSGPLFHFDVHDDVRVGPLDSRVEKDESHPGKVVERRWYERNKHIFPASRWEVYDPAKTYDKYTIAGGIVTKKSK</sequence>
<reference evidence="3" key="1">
    <citation type="journal article" date="2021" name="Sci. Rep.">
        <title>Diploid genomic architecture of Nitzschia inconspicua, an elite biomass production diatom.</title>
        <authorList>
            <person name="Oliver A."/>
            <person name="Podell S."/>
            <person name="Pinowska A."/>
            <person name="Traller J.C."/>
            <person name="Smith S.R."/>
            <person name="McClure R."/>
            <person name="Beliaev A."/>
            <person name="Bohutskyi P."/>
            <person name="Hill E.A."/>
            <person name="Rabines A."/>
            <person name="Zheng H."/>
            <person name="Allen L.Z."/>
            <person name="Kuo A."/>
            <person name="Grigoriev I.V."/>
            <person name="Allen A.E."/>
            <person name="Hazlebeck D."/>
            <person name="Allen E.E."/>
        </authorList>
    </citation>
    <scope>NUCLEOTIDE SEQUENCE</scope>
    <source>
        <strain evidence="3">Hildebrandi</strain>
    </source>
</reference>
<evidence type="ECO:0000313" key="4">
    <source>
        <dbReference type="Proteomes" id="UP000693970"/>
    </source>
</evidence>
<keyword evidence="4" id="KW-1185">Reference proteome</keyword>
<feature type="region of interest" description="Disordered" evidence="1">
    <location>
        <begin position="98"/>
        <end position="202"/>
    </location>
</feature>
<feature type="compositionally biased region" description="Polar residues" evidence="1">
    <location>
        <begin position="160"/>
        <end position="185"/>
    </location>
</feature>
<name>A0A9K3KMQ9_9STRA</name>
<dbReference type="GO" id="GO:0005634">
    <property type="term" value="C:nucleus"/>
    <property type="evidence" value="ECO:0007669"/>
    <property type="project" value="InterPro"/>
</dbReference>
<dbReference type="InterPro" id="IPR007005">
    <property type="entry name" value="XAP5"/>
</dbReference>
<evidence type="ECO:0000256" key="1">
    <source>
        <dbReference type="SAM" id="MobiDB-lite"/>
    </source>
</evidence>
<feature type="domain" description="FAM50A/XAP5 C-terminal" evidence="2">
    <location>
        <begin position="228"/>
        <end position="369"/>
    </location>
</feature>
<dbReference type="PANTHER" id="PTHR12722">
    <property type="entry name" value="XAP-5 PROTEIN-RELATED"/>
    <property type="match status" value="1"/>
</dbReference>
<feature type="compositionally biased region" description="Basic residues" evidence="1">
    <location>
        <begin position="128"/>
        <end position="139"/>
    </location>
</feature>
<feature type="compositionally biased region" description="Basic and acidic residues" evidence="1">
    <location>
        <begin position="110"/>
        <end position="127"/>
    </location>
</feature>
<protein>
    <submittedName>
        <fullName evidence="3">XAP5, circadian clock regulator</fullName>
    </submittedName>
</protein>
<dbReference type="Pfam" id="PF04921">
    <property type="entry name" value="XAP5"/>
    <property type="match status" value="1"/>
</dbReference>
<dbReference type="AlphaFoldDB" id="A0A9K3KMQ9"/>
<evidence type="ECO:0000259" key="2">
    <source>
        <dbReference type="Pfam" id="PF04921"/>
    </source>
</evidence>
<comment type="caution">
    <text evidence="3">The sequence shown here is derived from an EMBL/GenBank/DDBJ whole genome shotgun (WGS) entry which is preliminary data.</text>
</comment>
<feature type="region of interest" description="Disordered" evidence="1">
    <location>
        <begin position="1"/>
        <end position="65"/>
    </location>
</feature>
<dbReference type="EMBL" id="JAGRRH010000021">
    <property type="protein sequence ID" value="KAG7346577.1"/>
    <property type="molecule type" value="Genomic_DNA"/>
</dbReference>
<organism evidence="3 4">
    <name type="scientific">Nitzschia inconspicua</name>
    <dbReference type="NCBI Taxonomy" id="303405"/>
    <lineage>
        <taxon>Eukaryota</taxon>
        <taxon>Sar</taxon>
        <taxon>Stramenopiles</taxon>
        <taxon>Ochrophyta</taxon>
        <taxon>Bacillariophyta</taxon>
        <taxon>Bacillariophyceae</taxon>
        <taxon>Bacillariophycidae</taxon>
        <taxon>Bacillariales</taxon>
        <taxon>Bacillariaceae</taxon>
        <taxon>Nitzschia</taxon>
    </lineage>
</organism>
<dbReference type="OrthoDB" id="1562195at2759"/>
<accession>A0A9K3KMQ9</accession>
<reference evidence="3" key="2">
    <citation type="submission" date="2021-04" db="EMBL/GenBank/DDBJ databases">
        <authorList>
            <person name="Podell S."/>
        </authorList>
    </citation>
    <scope>NUCLEOTIDE SEQUENCE</scope>
    <source>
        <strain evidence="3">Hildebrandi</strain>
    </source>
</reference>
<dbReference type="Proteomes" id="UP000693970">
    <property type="component" value="Unassembled WGS sequence"/>
</dbReference>
<dbReference type="GO" id="GO:0006325">
    <property type="term" value="P:chromatin organization"/>
    <property type="evidence" value="ECO:0007669"/>
    <property type="project" value="TreeGrafter"/>
</dbReference>
<dbReference type="InterPro" id="IPR048337">
    <property type="entry name" value="FAM50A/XAP5_C"/>
</dbReference>
<dbReference type="PANTHER" id="PTHR12722:SF0">
    <property type="entry name" value="PROTEIN FAM50A"/>
    <property type="match status" value="1"/>
</dbReference>